<evidence type="ECO:0000313" key="3">
    <source>
        <dbReference type="EMBL" id="EEY54336.1"/>
    </source>
</evidence>
<evidence type="ECO:0000313" key="4">
    <source>
        <dbReference type="Proteomes" id="UP000006643"/>
    </source>
</evidence>
<keyword evidence="1" id="KW-0175">Coiled coil</keyword>
<dbReference type="InParanoid" id="D0N948"/>
<dbReference type="Proteomes" id="UP000006643">
    <property type="component" value="Unassembled WGS sequence"/>
</dbReference>
<proteinExistence type="predicted"/>
<reference evidence="4" key="1">
    <citation type="journal article" date="2009" name="Nature">
        <title>Genome sequence and analysis of the Irish potato famine pathogen Phytophthora infestans.</title>
        <authorList>
            <consortium name="The Broad Institute Genome Sequencing Platform"/>
            <person name="Haas B.J."/>
            <person name="Kamoun S."/>
            <person name="Zody M.C."/>
            <person name="Jiang R.H."/>
            <person name="Handsaker R.E."/>
            <person name="Cano L.M."/>
            <person name="Grabherr M."/>
            <person name="Kodira C.D."/>
            <person name="Raffaele S."/>
            <person name="Torto-Alalibo T."/>
            <person name="Bozkurt T.O."/>
            <person name="Ah-Fong A.M."/>
            <person name="Alvarado L."/>
            <person name="Anderson V.L."/>
            <person name="Armstrong M.R."/>
            <person name="Avrova A."/>
            <person name="Baxter L."/>
            <person name="Beynon J."/>
            <person name="Boevink P.C."/>
            <person name="Bollmann S.R."/>
            <person name="Bos J.I."/>
            <person name="Bulone V."/>
            <person name="Cai G."/>
            <person name="Cakir C."/>
            <person name="Carrington J.C."/>
            <person name="Chawner M."/>
            <person name="Conti L."/>
            <person name="Costanzo S."/>
            <person name="Ewan R."/>
            <person name="Fahlgren N."/>
            <person name="Fischbach M.A."/>
            <person name="Fugelstad J."/>
            <person name="Gilroy E.M."/>
            <person name="Gnerre S."/>
            <person name="Green P.J."/>
            <person name="Grenville-Briggs L.J."/>
            <person name="Griffith J."/>
            <person name="Grunwald N.J."/>
            <person name="Horn K."/>
            <person name="Horner N.R."/>
            <person name="Hu C.H."/>
            <person name="Huitema E."/>
            <person name="Jeong D.H."/>
            <person name="Jones A.M."/>
            <person name="Jones J.D."/>
            <person name="Jones R.W."/>
            <person name="Karlsson E.K."/>
            <person name="Kunjeti S.G."/>
            <person name="Lamour K."/>
            <person name="Liu Z."/>
            <person name="Ma L."/>
            <person name="Maclean D."/>
            <person name="Chibucos M.C."/>
            <person name="McDonald H."/>
            <person name="McWalters J."/>
            <person name="Meijer H.J."/>
            <person name="Morgan W."/>
            <person name="Morris P.F."/>
            <person name="Munro C.A."/>
            <person name="O'Neill K."/>
            <person name="Ospina-Giraldo M."/>
            <person name="Pinzon A."/>
            <person name="Pritchard L."/>
            <person name="Ramsahoye B."/>
            <person name="Ren Q."/>
            <person name="Restrepo S."/>
            <person name="Roy S."/>
            <person name="Sadanandom A."/>
            <person name="Savidor A."/>
            <person name="Schornack S."/>
            <person name="Schwartz D.C."/>
            <person name="Schumann U.D."/>
            <person name="Schwessinger B."/>
            <person name="Seyer L."/>
            <person name="Sharpe T."/>
            <person name="Silvar C."/>
            <person name="Song J."/>
            <person name="Studholme D.J."/>
            <person name="Sykes S."/>
            <person name="Thines M."/>
            <person name="van de Vondervoort P.J."/>
            <person name="Phuntumart V."/>
            <person name="Wawra S."/>
            <person name="Weide R."/>
            <person name="Win J."/>
            <person name="Young C."/>
            <person name="Zhou S."/>
            <person name="Fry W."/>
            <person name="Meyers B.C."/>
            <person name="van West P."/>
            <person name="Ristaino J."/>
            <person name="Govers F."/>
            <person name="Birch P.R."/>
            <person name="Whisson S.C."/>
            <person name="Judelson H.S."/>
            <person name="Nusbaum C."/>
        </authorList>
    </citation>
    <scope>NUCLEOTIDE SEQUENCE [LARGE SCALE GENOMIC DNA]</scope>
    <source>
        <strain evidence="4">T30-4</strain>
    </source>
</reference>
<dbReference type="OrthoDB" id="168151at2759"/>
<keyword evidence="4" id="KW-1185">Reference proteome</keyword>
<dbReference type="KEGG" id="pif:PITG_07952"/>
<sequence>MEIETSGSFDAGSDYDDTDALEYIHGSDDEECGLADAFKQFEAQAEKRTHELLKATDEQLFHVPPTPATEDKGIDVDQDSIPAYVYMSDQFRLKKPPQFQHWQKNFQYLQVTGSRMLEGESMEYLQLIPMETKETLEHDENADDGESGSGRFSPHNSHVEEVLDSLTMECFSSTVVPQLTSLYKTMLEKQQQTVRAAREEREAAANRTFEENIAFDKARELRLEQEAVEEAARVEALGKRRQEEERKETERRELFLKQQLEENDEEEVKIKTLAYSHTREWYQPKKKCFLHRGRRL</sequence>
<dbReference type="HOGENOM" id="CLU_045624_0_0_1"/>
<dbReference type="OMA" id="YVYMSDQ"/>
<dbReference type="eggNOG" id="ENOG502SIVY">
    <property type="taxonomic scope" value="Eukaryota"/>
</dbReference>
<feature type="coiled-coil region" evidence="1">
    <location>
        <begin position="239"/>
        <end position="266"/>
    </location>
</feature>
<dbReference type="GeneID" id="9472585"/>
<accession>D0N948</accession>
<dbReference type="RefSeq" id="XP_002904158.1">
    <property type="nucleotide sequence ID" value="XM_002904112.1"/>
</dbReference>
<evidence type="ECO:0000256" key="1">
    <source>
        <dbReference type="SAM" id="Coils"/>
    </source>
</evidence>
<gene>
    <name evidence="3" type="ORF">PITG_07952</name>
</gene>
<protein>
    <submittedName>
        <fullName evidence="3">Uncharacterized protein</fullName>
    </submittedName>
</protein>
<name>D0N948_PHYIT</name>
<dbReference type="AlphaFoldDB" id="D0N948"/>
<dbReference type="VEuPathDB" id="FungiDB:PITG_07952"/>
<dbReference type="EMBL" id="DS028129">
    <property type="protein sequence ID" value="EEY54336.1"/>
    <property type="molecule type" value="Genomic_DNA"/>
</dbReference>
<feature type="region of interest" description="Disordered" evidence="2">
    <location>
        <begin position="137"/>
        <end position="156"/>
    </location>
</feature>
<organism evidence="3 4">
    <name type="scientific">Phytophthora infestans (strain T30-4)</name>
    <name type="common">Potato late blight agent</name>
    <dbReference type="NCBI Taxonomy" id="403677"/>
    <lineage>
        <taxon>Eukaryota</taxon>
        <taxon>Sar</taxon>
        <taxon>Stramenopiles</taxon>
        <taxon>Oomycota</taxon>
        <taxon>Peronosporomycetes</taxon>
        <taxon>Peronosporales</taxon>
        <taxon>Peronosporaceae</taxon>
        <taxon>Phytophthora</taxon>
    </lineage>
</organism>
<evidence type="ECO:0000256" key="2">
    <source>
        <dbReference type="SAM" id="MobiDB-lite"/>
    </source>
</evidence>